<dbReference type="EMBL" id="FMXR01000008">
    <property type="protein sequence ID" value="SDB14830.1"/>
    <property type="molecule type" value="Genomic_DNA"/>
</dbReference>
<reference evidence="1 2" key="1">
    <citation type="submission" date="2016-10" db="EMBL/GenBank/DDBJ databases">
        <authorList>
            <person name="de Groot N.N."/>
        </authorList>
    </citation>
    <scope>NUCLEOTIDE SEQUENCE [LARGE SCALE GENOMIC DNA]</scope>
    <source>
        <strain evidence="1 2">DSM 3217</strain>
    </source>
</reference>
<evidence type="ECO:0000313" key="1">
    <source>
        <dbReference type="EMBL" id="SDB14830.1"/>
    </source>
</evidence>
<keyword evidence="2" id="KW-1185">Reference proteome</keyword>
<name>A0A1G6B2D2_EUBOX</name>
<protein>
    <submittedName>
        <fullName evidence="1">Uncharacterized protein</fullName>
    </submittedName>
</protein>
<evidence type="ECO:0000313" key="2">
    <source>
        <dbReference type="Proteomes" id="UP000199228"/>
    </source>
</evidence>
<dbReference type="RefSeq" id="WP_143010229.1">
    <property type="nucleotide sequence ID" value="NZ_FMXR01000008.1"/>
</dbReference>
<organism evidence="1 2">
    <name type="scientific">Eubacterium oxidoreducens</name>
    <dbReference type="NCBI Taxonomy" id="1732"/>
    <lineage>
        <taxon>Bacteria</taxon>
        <taxon>Bacillati</taxon>
        <taxon>Bacillota</taxon>
        <taxon>Clostridia</taxon>
        <taxon>Eubacteriales</taxon>
        <taxon>Eubacteriaceae</taxon>
        <taxon>Eubacterium</taxon>
    </lineage>
</organism>
<sequence length="91" mass="10282">MKVVATVRGDQVRMDSLSDFAKSFCKKEGFGKISSLVLFHNLNNHQPFSILEEKRIIAVGRNKGISFDYQSNGKYLVKTKHGGFTIFVQEV</sequence>
<gene>
    <name evidence="1" type="ORF">SAMN02910417_01083</name>
</gene>
<accession>A0A1G6B2D2</accession>
<dbReference type="STRING" id="1732.SAMN02910417_01083"/>
<dbReference type="AlphaFoldDB" id="A0A1G6B2D2"/>
<proteinExistence type="predicted"/>
<dbReference type="Proteomes" id="UP000199228">
    <property type="component" value="Unassembled WGS sequence"/>
</dbReference>